<dbReference type="GO" id="GO:0006935">
    <property type="term" value="P:chemotaxis"/>
    <property type="evidence" value="ECO:0007669"/>
    <property type="project" value="InterPro"/>
</dbReference>
<evidence type="ECO:0000256" key="3">
    <source>
        <dbReference type="ARBA" id="ARBA00022448"/>
    </source>
</evidence>
<organism evidence="11 12">
    <name type="scientific">Soehngenia longivitae</name>
    <dbReference type="NCBI Taxonomy" id="2562294"/>
    <lineage>
        <taxon>Bacteria</taxon>
        <taxon>Bacillati</taxon>
        <taxon>Bacillota</taxon>
        <taxon>Tissierellia</taxon>
        <taxon>Tissierellales</taxon>
        <taxon>Tissierellaceae</taxon>
        <taxon>Soehngenia</taxon>
    </lineage>
</organism>
<dbReference type="GO" id="GO:0005886">
    <property type="term" value="C:plasma membrane"/>
    <property type="evidence" value="ECO:0007669"/>
    <property type="project" value="UniProtKB-SubCell"/>
</dbReference>
<evidence type="ECO:0000259" key="10">
    <source>
        <dbReference type="Pfam" id="PF01618"/>
    </source>
</evidence>
<dbReference type="RefSeq" id="WP_135271242.1">
    <property type="nucleotide sequence ID" value="NZ_SRIB01000008.1"/>
</dbReference>
<dbReference type="PANTHER" id="PTHR30433">
    <property type="entry name" value="CHEMOTAXIS PROTEIN MOTA"/>
    <property type="match status" value="1"/>
</dbReference>
<evidence type="ECO:0000256" key="6">
    <source>
        <dbReference type="ARBA" id="ARBA00022989"/>
    </source>
</evidence>
<feature type="transmembrane region" description="Helical" evidence="9">
    <location>
        <begin position="9"/>
        <end position="28"/>
    </location>
</feature>
<protein>
    <submittedName>
        <fullName evidence="11">Motility protein A</fullName>
    </submittedName>
</protein>
<dbReference type="OrthoDB" id="9806929at2"/>
<feature type="domain" description="MotA/TolQ/ExbB proton channel" evidence="10">
    <location>
        <begin position="102"/>
        <end position="216"/>
    </location>
</feature>
<keyword evidence="3" id="KW-0813">Transport</keyword>
<evidence type="ECO:0000256" key="2">
    <source>
        <dbReference type="ARBA" id="ARBA00008038"/>
    </source>
</evidence>
<feature type="transmembrane region" description="Helical" evidence="9">
    <location>
        <begin position="153"/>
        <end position="173"/>
    </location>
</feature>
<keyword evidence="5 9" id="KW-0812">Transmembrane</keyword>
<keyword evidence="4" id="KW-1003">Cell membrane</keyword>
<comment type="caution">
    <text evidence="11">The sequence shown here is derived from an EMBL/GenBank/DDBJ whole genome shotgun (WGS) entry which is preliminary data.</text>
</comment>
<evidence type="ECO:0000256" key="8">
    <source>
        <dbReference type="SAM" id="MobiDB-lite"/>
    </source>
</evidence>
<feature type="transmembrane region" description="Helical" evidence="9">
    <location>
        <begin position="34"/>
        <end position="54"/>
    </location>
</feature>
<name>A0A4Z0D4M5_9FIRM</name>
<dbReference type="PROSITE" id="PS01307">
    <property type="entry name" value="MOTA"/>
    <property type="match status" value="1"/>
</dbReference>
<evidence type="ECO:0000256" key="1">
    <source>
        <dbReference type="ARBA" id="ARBA00004651"/>
    </source>
</evidence>
<evidence type="ECO:0000313" key="11">
    <source>
        <dbReference type="EMBL" id="TFZ39926.1"/>
    </source>
</evidence>
<proteinExistence type="inferred from homology"/>
<comment type="subcellular location">
    <subcellularLocation>
        <location evidence="1">Cell membrane</location>
        <topology evidence="1">Multi-pass membrane protein</topology>
    </subcellularLocation>
</comment>
<evidence type="ECO:0000256" key="4">
    <source>
        <dbReference type="ARBA" id="ARBA00022475"/>
    </source>
</evidence>
<dbReference type="AlphaFoldDB" id="A0A4Z0D4M5"/>
<evidence type="ECO:0000313" key="12">
    <source>
        <dbReference type="Proteomes" id="UP000298381"/>
    </source>
</evidence>
<evidence type="ECO:0000256" key="7">
    <source>
        <dbReference type="ARBA" id="ARBA00023136"/>
    </source>
</evidence>
<keyword evidence="6 9" id="KW-1133">Transmembrane helix</keyword>
<gene>
    <name evidence="11" type="ORF">E4100_06590</name>
</gene>
<evidence type="ECO:0000256" key="5">
    <source>
        <dbReference type="ARBA" id="ARBA00022692"/>
    </source>
</evidence>
<dbReference type="GO" id="GO:0071978">
    <property type="term" value="P:bacterial-type flagellum-dependent swarming motility"/>
    <property type="evidence" value="ECO:0007669"/>
    <property type="project" value="InterPro"/>
</dbReference>
<dbReference type="EMBL" id="SRIB01000008">
    <property type="protein sequence ID" value="TFZ39926.1"/>
    <property type="molecule type" value="Genomic_DNA"/>
</dbReference>
<evidence type="ECO:0000256" key="9">
    <source>
        <dbReference type="SAM" id="Phobius"/>
    </source>
</evidence>
<keyword evidence="7 9" id="KW-0472">Membrane</keyword>
<sequence length="273" mass="29883">MKKNLVPTMGLIAGMALIIWSILLSGNINNFVDIPSVIITVFGSFSALLISFPFKTLKNIPNVLKMLLSSPGNERTELVSLFAELSRKARKDGLLALEDELDKINNPFLVSGLQLVIDGVEPDSIRDILELKAETIERRHSTGQAVFLKWSELAPAFGMLGTLIGLIIMLAQLDDPSTIGIGMATALVTTFYGSLMANLVFIPIASNLKVQTDEELFTAQMIIEGVLEIQAGTNPRLLEEKLLLYLNPKDRNNSKKTNKGTENEKSNEAINNG</sequence>
<reference evidence="11 12" key="1">
    <citation type="submission" date="2019-03" db="EMBL/GenBank/DDBJ databases">
        <title>Draft genome sequence data and analysis of a Fermenting Bacterium, Soehngenia longevitae strain 1933PT, isolated from petroleum reservoir in Azerbaijan.</title>
        <authorList>
            <person name="Grouzdev D.S."/>
            <person name="Bidzhieva S.K."/>
            <person name="Sokolova D.S."/>
            <person name="Tourova T.P."/>
            <person name="Poltaraus A.B."/>
            <person name="Nazina T.N."/>
        </authorList>
    </citation>
    <scope>NUCLEOTIDE SEQUENCE [LARGE SCALE GENOMIC DNA]</scope>
    <source>
        <strain evidence="11 12">1933P</strain>
    </source>
</reference>
<dbReference type="InterPro" id="IPR047055">
    <property type="entry name" value="MotA-like"/>
</dbReference>
<keyword evidence="12" id="KW-1185">Reference proteome</keyword>
<accession>A0A4Z0D4M5</accession>
<feature type="compositionally biased region" description="Basic and acidic residues" evidence="8">
    <location>
        <begin position="249"/>
        <end position="267"/>
    </location>
</feature>
<dbReference type="Proteomes" id="UP000298381">
    <property type="component" value="Unassembled WGS sequence"/>
</dbReference>
<feature type="region of interest" description="Disordered" evidence="8">
    <location>
        <begin position="249"/>
        <end position="273"/>
    </location>
</feature>
<dbReference type="PANTHER" id="PTHR30433:SF2">
    <property type="entry name" value="MOTILITY PROTEIN A"/>
    <property type="match status" value="1"/>
</dbReference>
<comment type="similarity">
    <text evidence="2">Belongs to the MotA family.</text>
</comment>
<dbReference type="InterPro" id="IPR002898">
    <property type="entry name" value="MotA_ExbB_proton_chnl"/>
</dbReference>
<feature type="transmembrane region" description="Helical" evidence="9">
    <location>
        <begin position="179"/>
        <end position="201"/>
    </location>
</feature>
<dbReference type="InterPro" id="IPR000540">
    <property type="entry name" value="Flag_MotA_CS"/>
</dbReference>
<dbReference type="Pfam" id="PF01618">
    <property type="entry name" value="MotA_ExbB"/>
    <property type="match status" value="1"/>
</dbReference>